<sequence>MRVKQLHTEVKCLGCRRLLANEEAMLVFRTGFCGDVPVGGCEQCVAIYPPLNRMWRVRLTDLPYDSLH</sequence>
<proteinExistence type="predicted"/>
<dbReference type="EMBL" id="JAMDMM010000021">
    <property type="protein sequence ID" value="MCY9607820.1"/>
    <property type="molecule type" value="Genomic_DNA"/>
</dbReference>
<evidence type="ECO:0000313" key="2">
    <source>
        <dbReference type="EMBL" id="QDM44193.1"/>
    </source>
</evidence>
<evidence type="ECO:0000313" key="1">
    <source>
        <dbReference type="EMBL" id="MCY9607820.1"/>
    </source>
</evidence>
<name>A0AAP9DUI9_PANTH</name>
<reference evidence="1 4" key="2">
    <citation type="submission" date="2022-05" db="EMBL/GenBank/DDBJ databases">
        <title>Genome Sequencing of Bee-Associated Microbes.</title>
        <authorList>
            <person name="Dunlap C."/>
        </authorList>
    </citation>
    <scope>NUCLEOTIDE SEQUENCE [LARGE SCALE GENOMIC DNA]</scope>
    <source>
        <strain evidence="1 4">NRRL B-14613</strain>
    </source>
</reference>
<dbReference type="Proteomes" id="UP000315377">
    <property type="component" value="Chromosome"/>
</dbReference>
<accession>A0AAP9DUI9</accession>
<dbReference type="AlphaFoldDB" id="A0AAP9DUI9"/>
<evidence type="ECO:0000313" key="4">
    <source>
        <dbReference type="Proteomes" id="UP001209276"/>
    </source>
</evidence>
<organism evidence="2 3">
    <name type="scientific">Paenibacillus thiaminolyticus</name>
    <name type="common">Bacillus thiaminolyticus</name>
    <dbReference type="NCBI Taxonomy" id="49283"/>
    <lineage>
        <taxon>Bacteria</taxon>
        <taxon>Bacillati</taxon>
        <taxon>Bacillota</taxon>
        <taxon>Bacilli</taxon>
        <taxon>Bacillales</taxon>
        <taxon>Paenibacillaceae</taxon>
        <taxon>Paenibacillus</taxon>
    </lineage>
</organism>
<dbReference type="Proteomes" id="UP001209276">
    <property type="component" value="Unassembled WGS sequence"/>
</dbReference>
<protein>
    <submittedName>
        <fullName evidence="2">Diaminopimelate decarboxylase</fullName>
    </submittedName>
</protein>
<dbReference type="EMBL" id="CP041405">
    <property type="protein sequence ID" value="QDM44193.1"/>
    <property type="molecule type" value="Genomic_DNA"/>
</dbReference>
<dbReference type="RefSeq" id="WP_087444633.1">
    <property type="nucleotide sequence ID" value="NZ_CABMNB010000047.1"/>
</dbReference>
<gene>
    <name evidence="2" type="ORF">FLT43_12370</name>
    <name evidence="1" type="ORF">M5W83_11760</name>
</gene>
<keyword evidence="4" id="KW-1185">Reference proteome</keyword>
<dbReference type="GeneID" id="76996758"/>
<reference evidence="2 3" key="1">
    <citation type="submission" date="2019-07" db="EMBL/GenBank/DDBJ databases">
        <title>Paenibacillus thiaminolyticus NRRL B-4156.</title>
        <authorList>
            <person name="Hehnly C."/>
            <person name="Zhang L."/>
        </authorList>
    </citation>
    <scope>NUCLEOTIDE SEQUENCE [LARGE SCALE GENOMIC DNA]</scope>
    <source>
        <strain evidence="2 3">NRRL B-4156</strain>
    </source>
</reference>
<evidence type="ECO:0000313" key="3">
    <source>
        <dbReference type="Proteomes" id="UP000315377"/>
    </source>
</evidence>